<feature type="compositionally biased region" description="Acidic residues" evidence="4">
    <location>
        <begin position="491"/>
        <end position="503"/>
    </location>
</feature>
<feature type="region of interest" description="Disordered" evidence="4">
    <location>
        <begin position="755"/>
        <end position="776"/>
    </location>
</feature>
<feature type="compositionally biased region" description="Polar residues" evidence="4">
    <location>
        <begin position="720"/>
        <end position="732"/>
    </location>
</feature>
<feature type="region of interest" description="Disordered" evidence="4">
    <location>
        <begin position="465"/>
        <end position="526"/>
    </location>
</feature>
<feature type="compositionally biased region" description="Basic residues" evidence="4">
    <location>
        <begin position="637"/>
        <end position="660"/>
    </location>
</feature>
<name>A0A6P8KE06_DROMA</name>
<feature type="region of interest" description="Disordered" evidence="4">
    <location>
        <begin position="631"/>
        <end position="732"/>
    </location>
</feature>
<dbReference type="Gene3D" id="2.130.10.10">
    <property type="entry name" value="YVTN repeat-like/Quinoprotein amine dehydrogenase"/>
    <property type="match status" value="2"/>
</dbReference>
<feature type="compositionally biased region" description="Polar residues" evidence="4">
    <location>
        <begin position="12"/>
        <end position="33"/>
    </location>
</feature>
<dbReference type="RefSeq" id="XP_033167450.1">
    <property type="nucleotide sequence ID" value="XM_033311559.1"/>
</dbReference>
<dbReference type="GeneID" id="117145780"/>
<dbReference type="GO" id="GO:0080008">
    <property type="term" value="C:Cul4-RING E3 ubiquitin ligase complex"/>
    <property type="evidence" value="ECO:0007669"/>
    <property type="project" value="TreeGrafter"/>
</dbReference>
<gene>
    <name evidence="6" type="primary">LOC117145780</name>
</gene>
<dbReference type="InterPro" id="IPR045151">
    <property type="entry name" value="DCAF8"/>
</dbReference>
<accession>A0A6P8KE06</accession>
<evidence type="ECO:0000313" key="6">
    <source>
        <dbReference type="RefSeq" id="XP_033167450.1"/>
    </source>
</evidence>
<feature type="repeat" description="WD" evidence="3">
    <location>
        <begin position="92"/>
        <end position="126"/>
    </location>
</feature>
<dbReference type="Pfam" id="PF00400">
    <property type="entry name" value="WD40"/>
    <property type="match status" value="2"/>
</dbReference>
<dbReference type="InterPro" id="IPR015943">
    <property type="entry name" value="WD40/YVTN_repeat-like_dom_sf"/>
</dbReference>
<dbReference type="GO" id="GO:0045717">
    <property type="term" value="P:negative regulation of fatty acid biosynthetic process"/>
    <property type="evidence" value="ECO:0007669"/>
    <property type="project" value="TreeGrafter"/>
</dbReference>
<keyword evidence="5" id="KW-1185">Reference proteome</keyword>
<feature type="compositionally biased region" description="Low complexity" evidence="4">
    <location>
        <begin position="670"/>
        <end position="679"/>
    </location>
</feature>
<protein>
    <submittedName>
        <fullName evidence="6">DDB1- and CUL4-associated factor 5</fullName>
    </submittedName>
</protein>
<dbReference type="PROSITE" id="PS00678">
    <property type="entry name" value="WD_REPEATS_1"/>
    <property type="match status" value="1"/>
</dbReference>
<feature type="compositionally biased region" description="Low complexity" evidence="4">
    <location>
        <begin position="472"/>
        <end position="490"/>
    </location>
</feature>
<dbReference type="InterPro" id="IPR036322">
    <property type="entry name" value="WD40_repeat_dom_sf"/>
</dbReference>
<dbReference type="PROSITE" id="PS50294">
    <property type="entry name" value="WD_REPEATS_REGION"/>
    <property type="match status" value="2"/>
</dbReference>
<evidence type="ECO:0000256" key="3">
    <source>
        <dbReference type="PROSITE-ProRule" id="PRU00221"/>
    </source>
</evidence>
<dbReference type="PANTHER" id="PTHR15574:SF43">
    <property type="entry name" value="DDB1- AND CUL4-ASSOCIATED FACTOR 5"/>
    <property type="match status" value="1"/>
</dbReference>
<organism evidence="5 6">
    <name type="scientific">Drosophila mauritiana</name>
    <name type="common">Fruit fly</name>
    <dbReference type="NCBI Taxonomy" id="7226"/>
    <lineage>
        <taxon>Eukaryota</taxon>
        <taxon>Metazoa</taxon>
        <taxon>Ecdysozoa</taxon>
        <taxon>Arthropoda</taxon>
        <taxon>Hexapoda</taxon>
        <taxon>Insecta</taxon>
        <taxon>Pterygota</taxon>
        <taxon>Neoptera</taxon>
        <taxon>Endopterygota</taxon>
        <taxon>Diptera</taxon>
        <taxon>Brachycera</taxon>
        <taxon>Muscomorpha</taxon>
        <taxon>Ephydroidea</taxon>
        <taxon>Drosophilidae</taxon>
        <taxon>Drosophila</taxon>
        <taxon>Sophophora</taxon>
    </lineage>
</organism>
<keyword evidence="2" id="KW-0677">Repeat</keyword>
<proteinExistence type="predicted"/>
<sequence>MREPRPLPCWRPQQNRNQSPSPCKGSISTSVQRNPVDGARKMSLWRNLRSLETRNLDVALSQRENILVAGHLPSAIFRERLSAAQNLYQRNLTGHYGCVNALEFSSGGQFLASGGDDKRVLLWNIDRELVSKFGKPRSMNEKHASNIFCLGFDTQNSYIFSGGNDDLVIQHDLETGKILNHFSHDGPVYGLSVDRISGHLLSVATEHGEILVYDLRAGKSEPLAIAKFKTPFNAVEFHPLNGHFLATANAKRGAMLWDLRHHQQALCQFNYIPESPSCMSVRFNCNGTLLLTLHRRLPPILYSPGAPEPVATFYHDEYFNSCTMKSCTFAGPQDELVVSGSDNFNMFIWRLEGVDLDEKNQWMETTPVILAGHRSIVNQVRYNRERCLLASSGVEKIIKLWSPFAQQGWEGSLTQAEALPYCTRALHRESSDHVSQDFSARNTDEDQVMLAFFDTLVQHELESWSTVDNQNSSKSSTHTSTCSEVSSPTEEPSEEERDWDQDPQTERDQNEENVQDQDIDTPNVSELSWQTYPNRIFYLIAKKRRALLQLAVRGTSRHPRNVDQLLQRLLGEQKQAATQARISDWLEETQRLFGDDELPTTSAEAAAREQRRRDGVLFCRNRRTQEFKIVETPKSRITQRIRKRKLRQPIQTTKHRRATARPRTTEMDESSSSSDTRATYDSDDEQTSSGDNNNNNTNERESVQTDDDGDDSSTTSLTSMEAQFSQAPSTSSSFLFHQMESNNNSQLTSNQNHKAVNGLIPDNCNTESTASTSSSI</sequence>
<evidence type="ECO:0000256" key="1">
    <source>
        <dbReference type="ARBA" id="ARBA00022574"/>
    </source>
</evidence>
<dbReference type="SMART" id="SM00320">
    <property type="entry name" value="WD40"/>
    <property type="match status" value="6"/>
</dbReference>
<keyword evidence="1 3" id="KW-0853">WD repeat</keyword>
<feature type="compositionally biased region" description="Polar residues" evidence="4">
    <location>
        <begin position="763"/>
        <end position="776"/>
    </location>
</feature>
<dbReference type="Proteomes" id="UP000515162">
    <property type="component" value="Chromosome 3R"/>
</dbReference>
<evidence type="ECO:0000313" key="5">
    <source>
        <dbReference type="Proteomes" id="UP000515162"/>
    </source>
</evidence>
<dbReference type="InterPro" id="IPR001680">
    <property type="entry name" value="WD40_rpt"/>
</dbReference>
<dbReference type="PANTHER" id="PTHR15574">
    <property type="entry name" value="WD REPEAT DOMAIN-CONTAINING FAMILY"/>
    <property type="match status" value="1"/>
</dbReference>
<reference evidence="6" key="1">
    <citation type="submission" date="2025-08" db="UniProtKB">
        <authorList>
            <consortium name="RefSeq"/>
        </authorList>
    </citation>
    <scope>IDENTIFICATION</scope>
    <source>
        <strain evidence="6">Mau12</strain>
        <tissue evidence="6">Whole Body</tissue>
    </source>
</reference>
<evidence type="ECO:0000256" key="2">
    <source>
        <dbReference type="ARBA" id="ARBA00022737"/>
    </source>
</evidence>
<evidence type="ECO:0000256" key="4">
    <source>
        <dbReference type="SAM" id="MobiDB-lite"/>
    </source>
</evidence>
<dbReference type="PROSITE" id="PS50082">
    <property type="entry name" value="WD_REPEATS_2"/>
    <property type="match status" value="2"/>
</dbReference>
<dbReference type="GO" id="GO:0005737">
    <property type="term" value="C:cytoplasm"/>
    <property type="evidence" value="ECO:0007669"/>
    <property type="project" value="TreeGrafter"/>
</dbReference>
<dbReference type="AlphaFoldDB" id="A0A6P8KE06"/>
<dbReference type="SUPFAM" id="SSF50978">
    <property type="entry name" value="WD40 repeat-like"/>
    <property type="match status" value="1"/>
</dbReference>
<feature type="region of interest" description="Disordered" evidence="4">
    <location>
        <begin position="1"/>
        <end position="33"/>
    </location>
</feature>
<dbReference type="InterPro" id="IPR019775">
    <property type="entry name" value="WD40_repeat_CS"/>
</dbReference>
<feature type="repeat" description="WD" evidence="3">
    <location>
        <begin position="370"/>
        <end position="402"/>
    </location>
</feature>